<organism evidence="3 4">
    <name type="scientific">Nocardia otitidiscaviarum</name>
    <dbReference type="NCBI Taxonomy" id="1823"/>
    <lineage>
        <taxon>Bacteria</taxon>
        <taxon>Bacillati</taxon>
        <taxon>Actinomycetota</taxon>
        <taxon>Actinomycetes</taxon>
        <taxon>Mycobacteriales</taxon>
        <taxon>Nocardiaceae</taxon>
        <taxon>Nocardia</taxon>
    </lineage>
</organism>
<dbReference type="AlphaFoldDB" id="A0A516NI51"/>
<evidence type="ECO:0000313" key="4">
    <source>
        <dbReference type="Proteomes" id="UP000317039"/>
    </source>
</evidence>
<dbReference type="KEGG" id="nod:FOH10_07355"/>
<evidence type="ECO:0000256" key="1">
    <source>
        <dbReference type="SAM" id="MobiDB-lite"/>
    </source>
</evidence>
<keyword evidence="2" id="KW-0472">Membrane</keyword>
<proteinExistence type="predicted"/>
<feature type="compositionally biased region" description="Low complexity" evidence="1">
    <location>
        <begin position="57"/>
        <end position="68"/>
    </location>
</feature>
<dbReference type="Proteomes" id="UP000317039">
    <property type="component" value="Chromosome"/>
</dbReference>
<feature type="transmembrane region" description="Helical" evidence="2">
    <location>
        <begin position="6"/>
        <end position="25"/>
    </location>
</feature>
<protein>
    <submittedName>
        <fullName evidence="3">Uncharacterized protein</fullName>
    </submittedName>
</protein>
<keyword evidence="2" id="KW-1133">Transmembrane helix</keyword>
<sequence>MIAYWLSFLIGATTGGIIAWLAPALTTHISPRPAAGHTVAAITARLERERRAERGARPTTPSTAASAHTHPRHARLAPAR</sequence>
<name>A0A516NI51_9NOCA</name>
<accession>A0A516NI51</accession>
<gene>
    <name evidence="3" type="ORF">FOH10_07355</name>
</gene>
<feature type="compositionally biased region" description="Basic residues" evidence="1">
    <location>
        <begin position="69"/>
        <end position="80"/>
    </location>
</feature>
<reference evidence="3 4" key="1">
    <citation type="submission" date="2019-07" db="EMBL/GenBank/DDBJ databases">
        <title>Complete Genome Sequence and Methylome Analysis of Nocardia otitidis-caviarum NEB252.</title>
        <authorList>
            <person name="Fomenkov A."/>
            <person name="Anton B.P."/>
            <person name="Vincze T."/>
            <person name="Roberts R.J."/>
        </authorList>
    </citation>
    <scope>NUCLEOTIDE SEQUENCE [LARGE SCALE GENOMIC DNA]</scope>
    <source>
        <strain evidence="3 4">NEB252</strain>
    </source>
</reference>
<dbReference type="EMBL" id="CP041695">
    <property type="protein sequence ID" value="QDP78584.1"/>
    <property type="molecule type" value="Genomic_DNA"/>
</dbReference>
<evidence type="ECO:0000256" key="2">
    <source>
        <dbReference type="SAM" id="Phobius"/>
    </source>
</evidence>
<dbReference type="GeneID" id="80332210"/>
<evidence type="ECO:0000313" key="3">
    <source>
        <dbReference type="EMBL" id="QDP78584.1"/>
    </source>
</evidence>
<dbReference type="RefSeq" id="WP_143980152.1">
    <property type="nucleotide sequence ID" value="NZ_CP041695.1"/>
</dbReference>
<keyword evidence="2" id="KW-0812">Transmembrane</keyword>
<feature type="region of interest" description="Disordered" evidence="1">
    <location>
        <begin position="48"/>
        <end position="80"/>
    </location>
</feature>